<evidence type="ECO:0000313" key="21">
    <source>
        <dbReference type="Proteomes" id="UP000582231"/>
    </source>
</evidence>
<evidence type="ECO:0000256" key="8">
    <source>
        <dbReference type="ARBA" id="ARBA00022516"/>
    </source>
</evidence>
<dbReference type="InterPro" id="IPR001095">
    <property type="entry name" value="Acetyl_CoA_COase_a_su"/>
</dbReference>
<gene>
    <name evidence="20" type="ORF">BJ958_003498</name>
</gene>
<comment type="similarity">
    <text evidence="4">In the N-terminal section; belongs to the AccD/PCCB family.</text>
</comment>
<dbReference type="InterPro" id="IPR011762">
    <property type="entry name" value="COA_CT_N"/>
</dbReference>
<evidence type="ECO:0000256" key="13">
    <source>
        <dbReference type="ARBA" id="ARBA00022840"/>
    </source>
</evidence>
<dbReference type="GO" id="GO:0008270">
    <property type="term" value="F:zinc ion binding"/>
    <property type="evidence" value="ECO:0007669"/>
    <property type="project" value="UniProtKB-KW"/>
</dbReference>
<evidence type="ECO:0000256" key="6">
    <source>
        <dbReference type="ARBA" id="ARBA00011883"/>
    </source>
</evidence>
<protein>
    <recommendedName>
        <fullName evidence="7">Acetyl-coenzyme A carboxylase carboxyl transferase subunits beta/alpha</fullName>
        <ecNumber evidence="6">2.1.3.15</ecNumber>
    </recommendedName>
</protein>
<comment type="function">
    <text evidence="16">Component of the acetyl coenzyme A carboxylase (ACC) complex. Biotin carboxylase (BC) catalyzes the carboxylation of biotin on its carrier protein (BCCP) and then the CO(2) group is transferred by the transcarboxylase to acetyl-CoA to form malonyl-CoA.</text>
</comment>
<keyword evidence="11" id="KW-0862">Zinc</keyword>
<dbReference type="PANTHER" id="PTHR42995:SF5">
    <property type="entry name" value="ACETYL-COENZYME A CARBOXYLASE CARBOXYL TRANSFERASE SUBUNIT BETA, CHLOROPLASTIC"/>
    <property type="match status" value="1"/>
</dbReference>
<dbReference type="Proteomes" id="UP000582231">
    <property type="component" value="Unassembled WGS sequence"/>
</dbReference>
<evidence type="ECO:0000256" key="14">
    <source>
        <dbReference type="ARBA" id="ARBA00023098"/>
    </source>
</evidence>
<evidence type="ECO:0000256" key="2">
    <source>
        <dbReference type="ARBA" id="ARBA00004496"/>
    </source>
</evidence>
<proteinExistence type="inferred from homology"/>
<keyword evidence="8" id="KW-0444">Lipid biosynthesis</keyword>
<comment type="caution">
    <text evidence="20">The sequence shown here is derived from an EMBL/GenBank/DDBJ whole genome shotgun (WGS) entry which is preliminary data.</text>
</comment>
<dbReference type="GO" id="GO:0016743">
    <property type="term" value="F:carboxyl- or carbamoyltransferase activity"/>
    <property type="evidence" value="ECO:0007669"/>
    <property type="project" value="InterPro"/>
</dbReference>
<evidence type="ECO:0000256" key="16">
    <source>
        <dbReference type="ARBA" id="ARBA00025280"/>
    </source>
</evidence>
<dbReference type="GO" id="GO:0009317">
    <property type="term" value="C:acetyl-CoA carboxylase complex"/>
    <property type="evidence" value="ECO:0007669"/>
    <property type="project" value="InterPro"/>
</dbReference>
<evidence type="ECO:0000256" key="5">
    <source>
        <dbReference type="ARBA" id="ARBA00011664"/>
    </source>
</evidence>
<keyword evidence="12" id="KW-0276">Fatty acid metabolism</keyword>
<evidence type="ECO:0000256" key="4">
    <source>
        <dbReference type="ARBA" id="ARBA00010284"/>
    </source>
</evidence>
<dbReference type="Gene3D" id="3.90.226.10">
    <property type="entry name" value="2-enoyl-CoA Hydratase, Chain A, domain 1"/>
    <property type="match status" value="2"/>
</dbReference>
<organism evidence="20 21">
    <name type="scientific">Nocardioides kongjuensis</name>
    <dbReference type="NCBI Taxonomy" id="349522"/>
    <lineage>
        <taxon>Bacteria</taxon>
        <taxon>Bacillati</taxon>
        <taxon>Actinomycetota</taxon>
        <taxon>Actinomycetes</taxon>
        <taxon>Propionibacteriales</taxon>
        <taxon>Nocardioidaceae</taxon>
        <taxon>Nocardioides</taxon>
    </lineage>
</organism>
<evidence type="ECO:0000256" key="1">
    <source>
        <dbReference type="ARBA" id="ARBA00001947"/>
    </source>
</evidence>
<dbReference type="Pfam" id="PF01039">
    <property type="entry name" value="Carboxyl_trans"/>
    <property type="match status" value="1"/>
</dbReference>
<dbReference type="PROSITE" id="PS50980">
    <property type="entry name" value="COA_CT_NTER"/>
    <property type="match status" value="1"/>
</dbReference>
<dbReference type="Pfam" id="PF03255">
    <property type="entry name" value="ACCA"/>
    <property type="match status" value="1"/>
</dbReference>
<sequence length="478" mass="49117">MSTVLSAGDYIAALVDEGSFESWDTEPKQPAEASADYLAELTAAALHSGADEAVVTGAARIGGRPVVVLVSEFGFLGGSIGVAAAERLVTAITRATALGRPIVAAPASGGTRMQEGTPAFVRMAAIAAAIRAHKDAGLLYAAHLRHPTTGGTMASWGGLGQVTWAEPGALTGFLGPKVYRGLHGVDFPREVQRAENLHRVGLVDRVAAVGEVRWEVSMLIDLVASPVRRCAGLPPTSVGEEPVAGLGGAGDVWASVSATRAPQRPALAEFLAVAAPEFLPLNGTGAGEQESSVVVALARVAGASCVLIGQDRAAQAAGVRLGPAGLRQARRGLRLARELRLPVLTVVDTPGADLSREAEEGGLAFEIARCLEELTTHPHPTVCVLLGEGTGGAALALFPARHVIATGCSWLSPLPPEGASLIRYGVADRAAELARTQRIGAYDLNATGDVHVVAPVVGPDVSSAYPAVVEEIGRHLAR</sequence>
<accession>A0A852RZE5</accession>
<evidence type="ECO:0000256" key="17">
    <source>
        <dbReference type="ARBA" id="ARBA00049152"/>
    </source>
</evidence>
<comment type="cofactor">
    <cofactor evidence="1">
        <name>Zn(2+)</name>
        <dbReference type="ChEBI" id="CHEBI:29105"/>
    </cofactor>
</comment>
<evidence type="ECO:0000256" key="12">
    <source>
        <dbReference type="ARBA" id="ARBA00022832"/>
    </source>
</evidence>
<reference evidence="20 21" key="1">
    <citation type="submission" date="2020-07" db="EMBL/GenBank/DDBJ databases">
        <title>Sequencing the genomes of 1000 actinobacteria strains.</title>
        <authorList>
            <person name="Klenk H.-P."/>
        </authorList>
    </citation>
    <scope>NUCLEOTIDE SEQUENCE [LARGE SCALE GENOMIC DNA]</scope>
    <source>
        <strain evidence="20 21">DSM 19082</strain>
    </source>
</reference>
<keyword evidence="13" id="KW-0067">ATP-binding</keyword>
<dbReference type="PANTHER" id="PTHR42995">
    <property type="entry name" value="ACETYL-COENZYME A CARBOXYLASE CARBOXYL TRANSFERASE SUBUNIT BETA, CHLOROPLASTIC"/>
    <property type="match status" value="1"/>
</dbReference>
<evidence type="ECO:0000256" key="11">
    <source>
        <dbReference type="ARBA" id="ARBA00022771"/>
    </source>
</evidence>
<comment type="subcellular location">
    <subcellularLocation>
        <location evidence="2">Cytoplasm</location>
    </subcellularLocation>
</comment>
<dbReference type="EMBL" id="JACCBF010000001">
    <property type="protein sequence ID" value="NYD31952.1"/>
    <property type="molecule type" value="Genomic_DNA"/>
</dbReference>
<dbReference type="EC" id="2.1.3.15" evidence="6"/>
<dbReference type="InterPro" id="IPR011763">
    <property type="entry name" value="COA_CT_C"/>
</dbReference>
<name>A0A852RZE5_9ACTN</name>
<feature type="domain" description="CoA carboxyltransferase C-terminal" evidence="19">
    <location>
        <begin position="238"/>
        <end position="478"/>
    </location>
</feature>
<keyword evidence="11" id="KW-0863">Zinc-finger</keyword>
<keyword evidence="14" id="KW-0443">Lipid metabolism</keyword>
<dbReference type="RefSeq" id="WP_179728198.1">
    <property type="nucleotide sequence ID" value="NZ_BAABEF010000001.1"/>
</dbReference>
<dbReference type="GO" id="GO:0006633">
    <property type="term" value="P:fatty acid biosynthetic process"/>
    <property type="evidence" value="ECO:0007669"/>
    <property type="project" value="UniProtKB-KW"/>
</dbReference>
<keyword evidence="11" id="KW-0479">Metal-binding</keyword>
<dbReference type="InterPro" id="IPR034733">
    <property type="entry name" value="AcCoA_carboxyl_beta"/>
</dbReference>
<dbReference type="InterPro" id="IPR029045">
    <property type="entry name" value="ClpP/crotonase-like_dom_sf"/>
</dbReference>
<evidence type="ECO:0000256" key="10">
    <source>
        <dbReference type="ARBA" id="ARBA00022741"/>
    </source>
</evidence>
<dbReference type="AlphaFoldDB" id="A0A852RZE5"/>
<comment type="catalytic activity">
    <reaction evidence="17">
        <text>N(6)-carboxybiotinyl-L-lysyl-[protein] + acetyl-CoA = N(6)-biotinyl-L-lysyl-[protein] + malonyl-CoA</text>
        <dbReference type="Rhea" id="RHEA:54728"/>
        <dbReference type="Rhea" id="RHEA-COMP:10505"/>
        <dbReference type="Rhea" id="RHEA-COMP:10506"/>
        <dbReference type="ChEBI" id="CHEBI:57288"/>
        <dbReference type="ChEBI" id="CHEBI:57384"/>
        <dbReference type="ChEBI" id="CHEBI:83144"/>
        <dbReference type="ChEBI" id="CHEBI:83145"/>
        <dbReference type="EC" id="2.1.3.15"/>
    </reaction>
</comment>
<dbReference type="PROSITE" id="PS50989">
    <property type="entry name" value="COA_CT_CTER"/>
    <property type="match status" value="1"/>
</dbReference>
<evidence type="ECO:0000256" key="9">
    <source>
        <dbReference type="ARBA" id="ARBA00022679"/>
    </source>
</evidence>
<dbReference type="GO" id="GO:2001295">
    <property type="term" value="P:malonyl-CoA biosynthetic process"/>
    <property type="evidence" value="ECO:0007669"/>
    <property type="project" value="TreeGrafter"/>
</dbReference>
<evidence type="ECO:0000256" key="3">
    <source>
        <dbReference type="ARBA" id="ARBA00006276"/>
    </source>
</evidence>
<keyword evidence="10" id="KW-0547">Nucleotide-binding</keyword>
<keyword evidence="9 20" id="KW-0808">Transferase</keyword>
<evidence type="ECO:0000256" key="7">
    <source>
        <dbReference type="ARBA" id="ARBA00018312"/>
    </source>
</evidence>
<evidence type="ECO:0000259" key="19">
    <source>
        <dbReference type="PROSITE" id="PS50989"/>
    </source>
</evidence>
<dbReference type="PRINTS" id="PR01070">
    <property type="entry name" value="ACCCTRFRASEB"/>
</dbReference>
<evidence type="ECO:0000259" key="18">
    <source>
        <dbReference type="PROSITE" id="PS50980"/>
    </source>
</evidence>
<keyword evidence="20" id="KW-0436">Ligase</keyword>
<evidence type="ECO:0000313" key="20">
    <source>
        <dbReference type="EMBL" id="NYD31952.1"/>
    </source>
</evidence>
<dbReference type="SUPFAM" id="SSF52096">
    <property type="entry name" value="ClpP/crotonase"/>
    <property type="match status" value="2"/>
</dbReference>
<dbReference type="GO" id="GO:0005524">
    <property type="term" value="F:ATP binding"/>
    <property type="evidence" value="ECO:0007669"/>
    <property type="project" value="UniProtKB-KW"/>
</dbReference>
<evidence type="ECO:0000256" key="15">
    <source>
        <dbReference type="ARBA" id="ARBA00023160"/>
    </source>
</evidence>
<feature type="domain" description="CoA carboxyltransferase N-terminal" evidence="18">
    <location>
        <begin position="1"/>
        <end position="238"/>
    </location>
</feature>
<dbReference type="InterPro" id="IPR000438">
    <property type="entry name" value="Acetyl_CoA_COase_Trfase_b_su"/>
</dbReference>
<keyword evidence="21" id="KW-1185">Reference proteome</keyword>
<dbReference type="GO" id="GO:0003989">
    <property type="term" value="F:acetyl-CoA carboxylase activity"/>
    <property type="evidence" value="ECO:0007669"/>
    <property type="project" value="InterPro"/>
</dbReference>
<comment type="similarity">
    <text evidence="3">In the C-terminal section; belongs to the AccA family.</text>
</comment>
<keyword evidence="15" id="KW-0275">Fatty acid biosynthesis</keyword>
<comment type="subunit">
    <text evidence="5">Acetyl-CoA carboxylase is a heterotetramer composed of biotin carboxyl carrier protein (AccB), biotin carboxylase (AccC) and two subunits of ACCase subunit beta/alpha.</text>
</comment>